<keyword evidence="3" id="KW-1185">Reference proteome</keyword>
<protein>
    <submittedName>
        <fullName evidence="2">Uncharacterized protein</fullName>
    </submittedName>
</protein>
<proteinExistence type="predicted"/>
<evidence type="ECO:0000313" key="2">
    <source>
        <dbReference type="EMBL" id="PBK88278.1"/>
    </source>
</evidence>
<reference evidence="3" key="1">
    <citation type="journal article" date="2017" name="Nat. Ecol. Evol.">
        <title>Genome expansion and lineage-specific genetic innovations in the forest pathogenic fungi Armillaria.</title>
        <authorList>
            <person name="Sipos G."/>
            <person name="Prasanna A.N."/>
            <person name="Walter M.C."/>
            <person name="O'Connor E."/>
            <person name="Balint B."/>
            <person name="Krizsan K."/>
            <person name="Kiss B."/>
            <person name="Hess J."/>
            <person name="Varga T."/>
            <person name="Slot J."/>
            <person name="Riley R."/>
            <person name="Boka B."/>
            <person name="Rigling D."/>
            <person name="Barry K."/>
            <person name="Lee J."/>
            <person name="Mihaltcheva S."/>
            <person name="LaButti K."/>
            <person name="Lipzen A."/>
            <person name="Waldron R."/>
            <person name="Moloney N.M."/>
            <person name="Sperisen C."/>
            <person name="Kredics L."/>
            <person name="Vagvoelgyi C."/>
            <person name="Patrignani A."/>
            <person name="Fitzpatrick D."/>
            <person name="Nagy I."/>
            <person name="Doyle S."/>
            <person name="Anderson J.B."/>
            <person name="Grigoriev I.V."/>
            <person name="Gueldener U."/>
            <person name="Muensterkoetter M."/>
            <person name="Nagy L.G."/>
        </authorList>
    </citation>
    <scope>NUCLEOTIDE SEQUENCE [LARGE SCALE GENOMIC DNA]</scope>
    <source>
        <strain evidence="3">Ar21-2</strain>
    </source>
</reference>
<dbReference type="InParanoid" id="A0A2H3DBN5"/>
<organism evidence="2 3">
    <name type="scientific">Armillaria gallica</name>
    <name type="common">Bulbous honey fungus</name>
    <name type="synonym">Armillaria bulbosa</name>
    <dbReference type="NCBI Taxonomy" id="47427"/>
    <lineage>
        <taxon>Eukaryota</taxon>
        <taxon>Fungi</taxon>
        <taxon>Dikarya</taxon>
        <taxon>Basidiomycota</taxon>
        <taxon>Agaricomycotina</taxon>
        <taxon>Agaricomycetes</taxon>
        <taxon>Agaricomycetidae</taxon>
        <taxon>Agaricales</taxon>
        <taxon>Marasmiineae</taxon>
        <taxon>Physalacriaceae</taxon>
        <taxon>Armillaria</taxon>
    </lineage>
</organism>
<dbReference type="AlphaFoldDB" id="A0A2H3DBN5"/>
<feature type="compositionally biased region" description="Low complexity" evidence="1">
    <location>
        <begin position="19"/>
        <end position="30"/>
    </location>
</feature>
<evidence type="ECO:0000256" key="1">
    <source>
        <dbReference type="SAM" id="MobiDB-lite"/>
    </source>
</evidence>
<gene>
    <name evidence="2" type="ORF">ARMGADRAFT_436505</name>
</gene>
<feature type="compositionally biased region" description="Polar residues" evidence="1">
    <location>
        <begin position="54"/>
        <end position="65"/>
    </location>
</feature>
<name>A0A2H3DBN5_ARMGA</name>
<feature type="compositionally biased region" description="Polar residues" evidence="1">
    <location>
        <begin position="1"/>
        <end position="10"/>
    </location>
</feature>
<dbReference type="Proteomes" id="UP000217790">
    <property type="component" value="Unassembled WGS sequence"/>
</dbReference>
<sequence length="65" mass="6494">MGRQDNTAGSGSKPIPVLTASGTSDAGSSSQRVCVPSHMKAPKASQPNAHAPSNGDTKSSTKSAR</sequence>
<feature type="region of interest" description="Disordered" evidence="1">
    <location>
        <begin position="1"/>
        <end position="65"/>
    </location>
</feature>
<evidence type="ECO:0000313" key="3">
    <source>
        <dbReference type="Proteomes" id="UP000217790"/>
    </source>
</evidence>
<dbReference type="EMBL" id="KZ293674">
    <property type="protein sequence ID" value="PBK88278.1"/>
    <property type="molecule type" value="Genomic_DNA"/>
</dbReference>
<accession>A0A2H3DBN5</accession>